<dbReference type="AlphaFoldDB" id="A0A084WGC9"/>
<dbReference type="EMBL" id="KE525344">
    <property type="protein sequence ID" value="KFB49273.1"/>
    <property type="molecule type" value="Genomic_DNA"/>
</dbReference>
<dbReference type="EMBL" id="ATLV01023531">
    <property type="status" value="NOT_ANNOTATED_CDS"/>
    <property type="molecule type" value="Genomic_DNA"/>
</dbReference>
<name>A0A084WGC9_ANOSI</name>
<dbReference type="EnsemblMetazoa" id="ASIC017386-RA">
    <property type="protein sequence ID" value="ASIC017386-PA"/>
    <property type="gene ID" value="ASIC017386"/>
</dbReference>
<sequence length="109" mass="11805">MARGLTGHSRNVTFCDSYEFGSISRTVEHGRLVVVVGLIIIIITTTTREPAGPSEMNNGLSRSSGRGSTCRSPTCRSRSHSIRYSFAPTTDVSDGSVCYWGSGPEWGKF</sequence>
<evidence type="ECO:0000256" key="1">
    <source>
        <dbReference type="SAM" id="MobiDB-lite"/>
    </source>
</evidence>
<reference evidence="3" key="2">
    <citation type="submission" date="2020-05" db="UniProtKB">
        <authorList>
            <consortium name="EnsemblMetazoa"/>
        </authorList>
    </citation>
    <scope>IDENTIFICATION</scope>
</reference>
<reference evidence="2 4" key="1">
    <citation type="journal article" date="2014" name="BMC Genomics">
        <title>Genome sequence of Anopheles sinensis provides insight into genetics basis of mosquito competence for malaria parasites.</title>
        <authorList>
            <person name="Zhou D."/>
            <person name="Zhang D."/>
            <person name="Ding G."/>
            <person name="Shi L."/>
            <person name="Hou Q."/>
            <person name="Ye Y."/>
            <person name="Xu Y."/>
            <person name="Zhou H."/>
            <person name="Xiong C."/>
            <person name="Li S."/>
            <person name="Yu J."/>
            <person name="Hong S."/>
            <person name="Yu X."/>
            <person name="Zou P."/>
            <person name="Chen C."/>
            <person name="Chang X."/>
            <person name="Wang W."/>
            <person name="Lv Y."/>
            <person name="Sun Y."/>
            <person name="Ma L."/>
            <person name="Shen B."/>
            <person name="Zhu C."/>
        </authorList>
    </citation>
    <scope>NUCLEOTIDE SEQUENCE [LARGE SCALE GENOMIC DNA]</scope>
</reference>
<dbReference type="VEuPathDB" id="VectorBase:ASIC017386"/>
<keyword evidence="4" id="KW-1185">Reference proteome</keyword>
<evidence type="ECO:0000313" key="4">
    <source>
        <dbReference type="Proteomes" id="UP000030765"/>
    </source>
</evidence>
<gene>
    <name evidence="2" type="ORF">ZHAS_00017386</name>
</gene>
<proteinExistence type="predicted"/>
<feature type="region of interest" description="Disordered" evidence="1">
    <location>
        <begin position="49"/>
        <end position="79"/>
    </location>
</feature>
<evidence type="ECO:0000313" key="2">
    <source>
        <dbReference type="EMBL" id="KFB49273.1"/>
    </source>
</evidence>
<feature type="compositionally biased region" description="Low complexity" evidence="1">
    <location>
        <begin position="59"/>
        <end position="76"/>
    </location>
</feature>
<evidence type="ECO:0000313" key="3">
    <source>
        <dbReference type="EnsemblMetazoa" id="ASIC017386-PA"/>
    </source>
</evidence>
<dbReference type="Proteomes" id="UP000030765">
    <property type="component" value="Unassembled WGS sequence"/>
</dbReference>
<protein>
    <submittedName>
        <fullName evidence="2 3">T-cell surface glycoprotein CD3 epsilon chain-like protein</fullName>
    </submittedName>
</protein>
<accession>A0A084WGC9</accession>
<organism evidence="2">
    <name type="scientific">Anopheles sinensis</name>
    <name type="common">Mosquito</name>
    <dbReference type="NCBI Taxonomy" id="74873"/>
    <lineage>
        <taxon>Eukaryota</taxon>
        <taxon>Metazoa</taxon>
        <taxon>Ecdysozoa</taxon>
        <taxon>Arthropoda</taxon>
        <taxon>Hexapoda</taxon>
        <taxon>Insecta</taxon>
        <taxon>Pterygota</taxon>
        <taxon>Neoptera</taxon>
        <taxon>Endopterygota</taxon>
        <taxon>Diptera</taxon>
        <taxon>Nematocera</taxon>
        <taxon>Culicoidea</taxon>
        <taxon>Culicidae</taxon>
        <taxon>Anophelinae</taxon>
        <taxon>Anopheles</taxon>
    </lineage>
</organism>